<evidence type="ECO:0000313" key="1">
    <source>
        <dbReference type="EMBL" id="RIH65536.1"/>
    </source>
</evidence>
<dbReference type="AlphaFoldDB" id="A0A399D239"/>
<organism evidence="1 2">
    <name type="scientific">Mariniphaga sediminis</name>
    <dbReference type="NCBI Taxonomy" id="1628158"/>
    <lineage>
        <taxon>Bacteria</taxon>
        <taxon>Pseudomonadati</taxon>
        <taxon>Bacteroidota</taxon>
        <taxon>Bacteroidia</taxon>
        <taxon>Marinilabiliales</taxon>
        <taxon>Prolixibacteraceae</taxon>
        <taxon>Mariniphaga</taxon>
    </lineage>
</organism>
<keyword evidence="2" id="KW-1185">Reference proteome</keyword>
<proteinExistence type="predicted"/>
<comment type="caution">
    <text evidence="1">The sequence shown here is derived from an EMBL/GenBank/DDBJ whole genome shotgun (WGS) entry which is preliminary data.</text>
</comment>
<accession>A0A399D239</accession>
<name>A0A399D239_9BACT</name>
<dbReference type="RefSeq" id="WP_119349378.1">
    <property type="nucleotide sequence ID" value="NZ_QWET01000005.1"/>
</dbReference>
<dbReference type="Proteomes" id="UP000266441">
    <property type="component" value="Unassembled WGS sequence"/>
</dbReference>
<sequence length="708" mass="80728">MNNIYSRRNFVKTSAVGTIGVSSGIPLLGQTGLIQGTKTELNKVGENNVAFIPNRVASWWCTLEDLLWPQKKIVDKIKRRAEGFANAKIDTALNFGFHIRFDYSNYFGHLHGYYANVCEELHKYDIKFMDHYSCNHVERPRSDSEFRKLHHNHRHSVLLFHDPIAAENASYEGHRFNDICQVNLVDGSRGYAPQYQMEAFCHNNPDFLDMHQKYLQRLIGEVPLDAIEVDDMCDYAGLVTCGCKYCRDRYKKEYGRELPSLNDISFWGDTKRTIPSKWGNYENPAFRDWVNMRTNSVADHLKMVKETIKDKPLMTCCSSSGPISLNSISLNLERMSPYLDFFMLENCGINVKSVSWVPMDAEAMHQKDIAQKRGNAPAMALSYTIYGKGGYMGWSLSRFWGVSNWGSTLNGRLEEDPTDMMEIEDIVGPLNNWELKNSDLNYMKGSDLVEVRLVNSRYCRDNGWRDSSGHEQWEKAAAWSERLVKANVGYRFVRCEELADSNALCRESTPLILDGVGCVSDAQFKAVKIYLSKGAQVWFALPFGTHDEKGFKRTVPLSEELLKMKDKNLSVIDSVIDLNPLGKLIEEGNFQPVIKQLSGDERWAVRIRFQDGKPVLHFMNTALKAIPHPIYKDHSNNPILKDIHSDTKDDKLVYEINTKRVALPALLVKSPELEDNARNVNIENVKRGYLTIHVDLSGVKVYAVAQNG</sequence>
<reference evidence="1 2" key="1">
    <citation type="journal article" date="2015" name="Int. J. Syst. Evol. Microbiol.">
        <title>Mariniphaga sediminis sp. nov., isolated from coastal sediment.</title>
        <authorList>
            <person name="Wang F.Q."/>
            <person name="Shen Q.Y."/>
            <person name="Chen G.J."/>
            <person name="Du Z.J."/>
        </authorList>
    </citation>
    <scope>NUCLEOTIDE SEQUENCE [LARGE SCALE GENOMIC DNA]</scope>
    <source>
        <strain evidence="1 2">SY21</strain>
    </source>
</reference>
<gene>
    <name evidence="1" type="ORF">D1164_07640</name>
</gene>
<dbReference type="OrthoDB" id="2253662at2"/>
<protein>
    <submittedName>
        <fullName evidence="1">Uncharacterized protein</fullName>
    </submittedName>
</protein>
<dbReference type="Gene3D" id="3.20.20.80">
    <property type="entry name" value="Glycosidases"/>
    <property type="match status" value="1"/>
</dbReference>
<dbReference type="EMBL" id="QWET01000005">
    <property type="protein sequence ID" value="RIH65536.1"/>
    <property type="molecule type" value="Genomic_DNA"/>
</dbReference>
<evidence type="ECO:0000313" key="2">
    <source>
        <dbReference type="Proteomes" id="UP000266441"/>
    </source>
</evidence>